<accession>A0ACC2GB59</accession>
<evidence type="ECO:0000313" key="1">
    <source>
        <dbReference type="EMBL" id="KAJ8000836.1"/>
    </source>
</evidence>
<name>A0ACC2GB59_DALPE</name>
<keyword evidence="2" id="KW-1185">Reference proteome</keyword>
<reference evidence="1" key="1">
    <citation type="submission" date="2021-05" db="EMBL/GenBank/DDBJ databases">
        <authorList>
            <person name="Pan Q."/>
            <person name="Jouanno E."/>
            <person name="Zahm M."/>
            <person name="Klopp C."/>
            <person name="Cabau C."/>
            <person name="Louis A."/>
            <person name="Berthelot C."/>
            <person name="Parey E."/>
            <person name="Roest Crollius H."/>
            <person name="Montfort J."/>
            <person name="Robinson-Rechavi M."/>
            <person name="Bouchez O."/>
            <person name="Lampietro C."/>
            <person name="Lopez Roques C."/>
            <person name="Donnadieu C."/>
            <person name="Postlethwait J."/>
            <person name="Bobe J."/>
            <person name="Dillon D."/>
            <person name="Chandos A."/>
            <person name="von Hippel F."/>
            <person name="Guiguen Y."/>
        </authorList>
    </citation>
    <scope>NUCLEOTIDE SEQUENCE</scope>
    <source>
        <strain evidence="1">YG-Jan2019</strain>
    </source>
</reference>
<comment type="caution">
    <text evidence="1">The sequence shown here is derived from an EMBL/GenBank/DDBJ whole genome shotgun (WGS) entry which is preliminary data.</text>
</comment>
<sequence>MRTLADTHRVDHKGDPEWPNESLGQLAEFHLNRGLQILEDPFCLTVRLWMEAGREADSSPNQNPEVLWALLSDTSGKAVGAWVAVRSTDHLVRIKDGDELKTAF</sequence>
<gene>
    <name evidence="1" type="ORF">DPEC_G00184530</name>
</gene>
<proteinExistence type="predicted"/>
<dbReference type="EMBL" id="CM055742">
    <property type="protein sequence ID" value="KAJ8000836.1"/>
    <property type="molecule type" value="Genomic_DNA"/>
</dbReference>
<organism evidence="1 2">
    <name type="scientific">Dallia pectoralis</name>
    <name type="common">Alaska blackfish</name>
    <dbReference type="NCBI Taxonomy" id="75939"/>
    <lineage>
        <taxon>Eukaryota</taxon>
        <taxon>Metazoa</taxon>
        <taxon>Chordata</taxon>
        <taxon>Craniata</taxon>
        <taxon>Vertebrata</taxon>
        <taxon>Euteleostomi</taxon>
        <taxon>Actinopterygii</taxon>
        <taxon>Neopterygii</taxon>
        <taxon>Teleostei</taxon>
        <taxon>Protacanthopterygii</taxon>
        <taxon>Esociformes</taxon>
        <taxon>Umbridae</taxon>
        <taxon>Dallia</taxon>
    </lineage>
</organism>
<dbReference type="Proteomes" id="UP001157502">
    <property type="component" value="Chromosome 15"/>
</dbReference>
<evidence type="ECO:0000313" key="2">
    <source>
        <dbReference type="Proteomes" id="UP001157502"/>
    </source>
</evidence>
<protein>
    <submittedName>
        <fullName evidence="1">Uncharacterized protein</fullName>
    </submittedName>
</protein>